<comment type="caution">
    <text evidence="1">The sequence shown here is derived from an EMBL/GenBank/DDBJ whole genome shotgun (WGS) entry which is preliminary data.</text>
</comment>
<accession>A0AAE3UFD7</accession>
<proteinExistence type="predicted"/>
<dbReference type="Proteomes" id="UP001232063">
    <property type="component" value="Unassembled WGS sequence"/>
</dbReference>
<organism evidence="1 2">
    <name type="scientific">Xanthocytophaga agilis</name>
    <dbReference type="NCBI Taxonomy" id="3048010"/>
    <lineage>
        <taxon>Bacteria</taxon>
        <taxon>Pseudomonadati</taxon>
        <taxon>Bacteroidota</taxon>
        <taxon>Cytophagia</taxon>
        <taxon>Cytophagales</taxon>
        <taxon>Rhodocytophagaceae</taxon>
        <taxon>Xanthocytophaga</taxon>
    </lineage>
</organism>
<sequence length="219" mass="25390">MAKKESRKSFNKELRIEGRQDLQPAIEYASLFDKIHAHYIKGDHPNGKPRVKLTDAESEVLERWELAYSILRSMRTTEETVRIIMKLKKVKKSTAYHDVTSALRLFGDISQASKEAHRNLLADYATRVLRRAYKAKDDDMVDKMLGKLIKIRGLDIEDPNIPDFDNLKQHIYNIIVDPSQIPGLENHTATEIDTMIQRYKEKRKLINEKADFIEDAKPA</sequence>
<protein>
    <submittedName>
        <fullName evidence="1">Uncharacterized protein</fullName>
    </submittedName>
</protein>
<dbReference type="RefSeq" id="WP_314509993.1">
    <property type="nucleotide sequence ID" value="NZ_JASJOU010000002.1"/>
</dbReference>
<gene>
    <name evidence="1" type="ORF">QNI22_07400</name>
</gene>
<dbReference type="EMBL" id="JASJOU010000002">
    <property type="protein sequence ID" value="MDJ1500463.1"/>
    <property type="molecule type" value="Genomic_DNA"/>
</dbReference>
<evidence type="ECO:0000313" key="2">
    <source>
        <dbReference type="Proteomes" id="UP001232063"/>
    </source>
</evidence>
<name>A0AAE3UFD7_9BACT</name>
<keyword evidence="2" id="KW-1185">Reference proteome</keyword>
<reference evidence="1" key="1">
    <citation type="submission" date="2023-05" db="EMBL/GenBank/DDBJ databases">
        <authorList>
            <person name="Zhang X."/>
        </authorList>
    </citation>
    <scope>NUCLEOTIDE SEQUENCE</scope>
    <source>
        <strain evidence="1">BD1B2-1</strain>
    </source>
</reference>
<evidence type="ECO:0000313" key="1">
    <source>
        <dbReference type="EMBL" id="MDJ1500463.1"/>
    </source>
</evidence>
<dbReference type="AlphaFoldDB" id="A0AAE3UFD7"/>